<dbReference type="InterPro" id="IPR043504">
    <property type="entry name" value="Peptidase_S1_PA_chymotrypsin"/>
</dbReference>
<protein>
    <submittedName>
        <fullName evidence="6">CLUMA_CG009273, isoform A</fullName>
    </submittedName>
</protein>
<dbReference type="AlphaFoldDB" id="A0A1J1I693"/>
<dbReference type="OrthoDB" id="6380398at2759"/>
<dbReference type="FunFam" id="2.40.10.10:FF:000068">
    <property type="entry name" value="transmembrane protease serine 2"/>
    <property type="match status" value="2"/>
</dbReference>
<feature type="domain" description="Peptidase S1" evidence="5">
    <location>
        <begin position="155"/>
        <end position="389"/>
    </location>
</feature>
<dbReference type="InterPro" id="IPR051487">
    <property type="entry name" value="Ser/Thr_Proteases_Immune/Dev"/>
</dbReference>
<dbReference type="STRING" id="568069.A0A1J1I693"/>
<keyword evidence="1" id="KW-1015">Disulfide bond</keyword>
<keyword evidence="7" id="KW-1185">Reference proteome</keyword>
<dbReference type="GO" id="GO:0004252">
    <property type="term" value="F:serine-type endopeptidase activity"/>
    <property type="evidence" value="ECO:0007669"/>
    <property type="project" value="InterPro"/>
</dbReference>
<dbReference type="Gene3D" id="2.40.10.10">
    <property type="entry name" value="Trypsin-like serine proteases"/>
    <property type="match status" value="2"/>
</dbReference>
<dbReference type="GO" id="GO:0006508">
    <property type="term" value="P:proteolysis"/>
    <property type="evidence" value="ECO:0007669"/>
    <property type="project" value="InterPro"/>
</dbReference>
<feature type="chain" id="PRO_5013221430" evidence="4">
    <location>
        <begin position="23"/>
        <end position="759"/>
    </location>
</feature>
<dbReference type="InterPro" id="IPR001314">
    <property type="entry name" value="Peptidase_S1A"/>
</dbReference>
<comment type="similarity">
    <text evidence="3">Belongs to the peptidase S1 family. CLIP subfamily.</text>
</comment>
<dbReference type="InterPro" id="IPR018114">
    <property type="entry name" value="TRYPSIN_HIS"/>
</dbReference>
<dbReference type="SMART" id="SM00020">
    <property type="entry name" value="Tryp_SPc"/>
    <property type="match status" value="2"/>
</dbReference>
<evidence type="ECO:0000256" key="1">
    <source>
        <dbReference type="ARBA" id="ARBA00023157"/>
    </source>
</evidence>
<dbReference type="CDD" id="cd00190">
    <property type="entry name" value="Tryp_SPc"/>
    <property type="match status" value="2"/>
</dbReference>
<gene>
    <name evidence="6" type="ORF">CLUMA_CG009273</name>
</gene>
<feature type="domain" description="Peptidase S1" evidence="5">
    <location>
        <begin position="516"/>
        <end position="752"/>
    </location>
</feature>
<name>A0A1J1I693_9DIPT</name>
<evidence type="ECO:0000313" key="6">
    <source>
        <dbReference type="EMBL" id="CRK95821.1"/>
    </source>
</evidence>
<dbReference type="PRINTS" id="PR00722">
    <property type="entry name" value="CHYMOTRYPSIN"/>
</dbReference>
<dbReference type="SUPFAM" id="SSF49854">
    <property type="entry name" value="Spermadhesin, CUB domain"/>
    <property type="match status" value="1"/>
</dbReference>
<reference evidence="6 7" key="1">
    <citation type="submission" date="2015-04" db="EMBL/GenBank/DDBJ databases">
        <authorList>
            <person name="Syromyatnikov M.Y."/>
            <person name="Popov V.N."/>
        </authorList>
    </citation>
    <scope>NUCLEOTIDE SEQUENCE [LARGE SCALE GENOMIC DNA]</scope>
</reference>
<evidence type="ECO:0000256" key="3">
    <source>
        <dbReference type="ARBA" id="ARBA00024195"/>
    </source>
</evidence>
<dbReference type="Pfam" id="PF00089">
    <property type="entry name" value="Trypsin"/>
    <property type="match status" value="2"/>
</dbReference>
<dbReference type="SUPFAM" id="SSF50494">
    <property type="entry name" value="Trypsin-like serine proteases"/>
    <property type="match status" value="2"/>
</dbReference>
<evidence type="ECO:0000256" key="2">
    <source>
        <dbReference type="ARBA" id="ARBA00023180"/>
    </source>
</evidence>
<organism evidence="6 7">
    <name type="scientific">Clunio marinus</name>
    <dbReference type="NCBI Taxonomy" id="568069"/>
    <lineage>
        <taxon>Eukaryota</taxon>
        <taxon>Metazoa</taxon>
        <taxon>Ecdysozoa</taxon>
        <taxon>Arthropoda</taxon>
        <taxon>Hexapoda</taxon>
        <taxon>Insecta</taxon>
        <taxon>Pterygota</taxon>
        <taxon>Neoptera</taxon>
        <taxon>Endopterygota</taxon>
        <taxon>Diptera</taxon>
        <taxon>Nematocera</taxon>
        <taxon>Chironomoidea</taxon>
        <taxon>Chironomidae</taxon>
        <taxon>Clunio</taxon>
    </lineage>
</organism>
<dbReference type="InterPro" id="IPR001254">
    <property type="entry name" value="Trypsin_dom"/>
</dbReference>
<sequence>MTSKFLLLLTLNVYYNFMEIQASFTGCDLIKVISLTGQSIVVNYPGTAKAGSNCRYIVKSPVNTAVEASCTFNTAGSQPYCTLQRFLISRSGDLETRDASYVCGKGSTIQKSIGNEIVVAFTSNVLGSGSFQCKFKSITPSDSNCDCGWNVQSRIVGGSYASANEFVSHAGLVYSKTGEVFCGAIIVTQNWALTAAHCFAAYPTASTIGLLVGDHDLKSGSDTIWAALYQLQSYKKHEKYNIETNANDIALARTKTYIKFNRGVGPACMPYTFMHNDIYFDGKSLSAVGWGVTEYAGPSSNILKKAQIQVVNLQTCLQQNKFIDNTKICTKESQSGSSCSRDSGGGLYWSYGKKYAVGIISYGTYCASSVPSVNTRITSYINWIETDPYANCDWTVEFIATGQTYYESNSQNDGSCRFKLISPVNTFIEGSCTVYLDPYYSCSTRRFLSSRSGYNDMRDGYQFCYSGKYNLKSIGNELVISIEKGFASAGSFNCEFTAVAPTNDNCDCGWNVHSKIVNGEATQVNEFVSHVGLVDAATSDIFCGGIIINQQWIATASHCFDAFPDYTKTVALVGDHDITMGSDTTNTALYKLKGFVKHPEYDQDKKSNDIALAEIDGYIKYNPGVGPACLPYLYKNFIFDGVVLTAVGWGTTSFGGPSSDILQKVDLPVMNNEKCATALKDVDVIIDDTKICTDGQGERDTCGKDSGGGMYFFSNRYYAISLVSFGVYCASSYPSVNTRLDKYLGFIETYSKGFICQKY</sequence>
<dbReference type="PROSITE" id="PS50240">
    <property type="entry name" value="TRYPSIN_DOM"/>
    <property type="match status" value="2"/>
</dbReference>
<evidence type="ECO:0000313" key="7">
    <source>
        <dbReference type="Proteomes" id="UP000183832"/>
    </source>
</evidence>
<dbReference type="PANTHER" id="PTHR24256">
    <property type="entry name" value="TRYPTASE-RELATED"/>
    <property type="match status" value="1"/>
</dbReference>
<dbReference type="InterPro" id="IPR035914">
    <property type="entry name" value="Sperma_CUB_dom_sf"/>
</dbReference>
<evidence type="ECO:0000259" key="5">
    <source>
        <dbReference type="PROSITE" id="PS50240"/>
    </source>
</evidence>
<dbReference type="InterPro" id="IPR009003">
    <property type="entry name" value="Peptidase_S1_PA"/>
</dbReference>
<keyword evidence="2" id="KW-0325">Glycoprotein</keyword>
<dbReference type="EMBL" id="CVRI01000043">
    <property type="protein sequence ID" value="CRK95821.1"/>
    <property type="molecule type" value="Genomic_DNA"/>
</dbReference>
<feature type="signal peptide" evidence="4">
    <location>
        <begin position="1"/>
        <end position="22"/>
    </location>
</feature>
<evidence type="ECO:0000256" key="4">
    <source>
        <dbReference type="SAM" id="SignalP"/>
    </source>
</evidence>
<keyword evidence="4" id="KW-0732">Signal</keyword>
<proteinExistence type="inferred from homology"/>
<dbReference type="PROSITE" id="PS00134">
    <property type="entry name" value="TRYPSIN_HIS"/>
    <property type="match status" value="1"/>
</dbReference>
<dbReference type="Proteomes" id="UP000183832">
    <property type="component" value="Unassembled WGS sequence"/>
</dbReference>
<accession>A0A1J1I693</accession>